<evidence type="ECO:0000256" key="1">
    <source>
        <dbReference type="SAM" id="Coils"/>
    </source>
</evidence>
<gene>
    <name evidence="3" type="primary">Contig10888.g11636</name>
    <name evidence="3" type="ORF">STYLEM_16620</name>
</gene>
<dbReference type="InParanoid" id="A0A078AZD9"/>
<evidence type="ECO:0000256" key="2">
    <source>
        <dbReference type="SAM" id="MobiDB-lite"/>
    </source>
</evidence>
<evidence type="ECO:0000313" key="3">
    <source>
        <dbReference type="EMBL" id="CDW87514.1"/>
    </source>
</evidence>
<reference evidence="3 4" key="1">
    <citation type="submission" date="2014-06" db="EMBL/GenBank/DDBJ databases">
        <authorList>
            <person name="Swart Estienne"/>
        </authorList>
    </citation>
    <scope>NUCLEOTIDE SEQUENCE [LARGE SCALE GENOMIC DNA]</scope>
    <source>
        <strain evidence="3 4">130c</strain>
    </source>
</reference>
<feature type="compositionally biased region" description="Basic and acidic residues" evidence="2">
    <location>
        <begin position="258"/>
        <end position="267"/>
    </location>
</feature>
<accession>A0A078AZD9</accession>
<keyword evidence="1" id="KW-0175">Coiled coil</keyword>
<feature type="compositionally biased region" description="Gly residues" evidence="2">
    <location>
        <begin position="287"/>
        <end position="297"/>
    </location>
</feature>
<protein>
    <submittedName>
        <fullName evidence="3">Uncharacterized protein</fullName>
    </submittedName>
</protein>
<proteinExistence type="predicted"/>
<dbReference type="Proteomes" id="UP000039865">
    <property type="component" value="Unassembled WGS sequence"/>
</dbReference>
<name>A0A078AZD9_STYLE</name>
<keyword evidence="4" id="KW-1185">Reference proteome</keyword>
<feature type="region of interest" description="Disordered" evidence="2">
    <location>
        <begin position="254"/>
        <end position="323"/>
    </location>
</feature>
<dbReference type="EMBL" id="CCKQ01015683">
    <property type="protein sequence ID" value="CDW87514.1"/>
    <property type="molecule type" value="Genomic_DNA"/>
</dbReference>
<evidence type="ECO:0000313" key="4">
    <source>
        <dbReference type="Proteomes" id="UP000039865"/>
    </source>
</evidence>
<organism evidence="3 4">
    <name type="scientific">Stylonychia lemnae</name>
    <name type="common">Ciliate</name>
    <dbReference type="NCBI Taxonomy" id="5949"/>
    <lineage>
        <taxon>Eukaryota</taxon>
        <taxon>Sar</taxon>
        <taxon>Alveolata</taxon>
        <taxon>Ciliophora</taxon>
        <taxon>Intramacronucleata</taxon>
        <taxon>Spirotrichea</taxon>
        <taxon>Stichotrichia</taxon>
        <taxon>Sporadotrichida</taxon>
        <taxon>Oxytrichidae</taxon>
        <taxon>Stylonychinae</taxon>
        <taxon>Stylonychia</taxon>
    </lineage>
</organism>
<feature type="coiled-coil region" evidence="1">
    <location>
        <begin position="349"/>
        <end position="418"/>
    </location>
</feature>
<feature type="compositionally biased region" description="Basic and acidic residues" evidence="2">
    <location>
        <begin position="314"/>
        <end position="323"/>
    </location>
</feature>
<feature type="coiled-coil region" evidence="1">
    <location>
        <begin position="6"/>
        <end position="33"/>
    </location>
</feature>
<sequence>MSKQEKEQKEMKLKQYRDLLNQQERNVNSDQNQFQPKRLQATNQEWMVEQAIKKSQAPQQALMREAVAVKQMVFFDGNQNNIEDQVKQAMRSDVRDFNNNNKQNIKSNKDIKSQVSQTSQIIKHQNRLNEAKQKQQQSYYKSQYHYEEDFEDEKNGIKTNKKSDKNLLISGTEMHVHQGDPTRMNAGYTNNKRDYGAGNEGVGSYNMLGGQQARAMPATLKTSNASRFYKGYQKKLEQHHDEKEKHFESIYGNSQIGEDQHQKENKSVNKSQKRVRPQTAKSAIRNGGIGRGAGSNGIPGKSLIKASDFTSQKSKRDLMQNDEFERQRSVRNLEQMYGKSEMIDQYYNDKELLQKRDETKKELKMLLKKYMADSDHNTICAMKVGIAQREVNELHKRMDKAVKKIEGCEDEFERTKADVLGLNDYLHRDKFNADKFEQNVERGLQQARIAWTTDAGTINDRIRDYEKIFDDPSRLPQYDEKTRVWNLSSKFNLEENDQADDFSIPYMQHPFLNKIL</sequence>
<dbReference type="AlphaFoldDB" id="A0A078AZD9"/>